<feature type="transmembrane region" description="Helical" evidence="6">
    <location>
        <begin position="430"/>
        <end position="448"/>
    </location>
</feature>
<sequence>MSNLFKTPEDTAIADVVDPDDPTSSAPPEKTKWERLWPVFACGAGLYSDGYLNGVIGSVNTMLSIIYPKEYAGSSASQNVSSIAFAGTVIGQLLFGWVADNYSRKFAMTTSAVILIIFATLCTGSYGAGTPQGIFVMLTVCRFFLGIGIGGEYPAGSVAAAEATGEIKKGTRNRWFIFFTNLMIDIGFVVSAFIPLLFLWILGEDSLRINWRVSLGLGIIPPFALFFLRFRLHEPEQTKKNSMAQVKTPYWLIIKFYWFRLIVVSMIWFIYDFSVYSAGIYGSSILAFVVPGQSLTKAFGWNVVLNLFYIPGAFFGAFLSDIIGPKWCLVTGLVLQATLGYIMAGCYQYLATAKYVGAFTVVYGLFLSFGELGPGDNIGLIASKTSATAIRGQYYGIAAAIGAFVGTYVFPEIIRSAGGADTIRGNQAPFWVSSTLCLFSALLAIFFIPHIGQDTIVVEDQKFREYLHAQGWDVSQLGQKQPNDVEISRTGAEEGGDLPVKM</sequence>
<dbReference type="Proteomes" id="UP001447188">
    <property type="component" value="Unassembled WGS sequence"/>
</dbReference>
<feature type="domain" description="Major facilitator superfamily (MFS) profile" evidence="7">
    <location>
        <begin position="38"/>
        <end position="452"/>
    </location>
</feature>
<feature type="transmembrane region" description="Helical" evidence="6">
    <location>
        <begin position="299"/>
        <end position="320"/>
    </location>
</feature>
<organism evidence="8 9">
    <name type="scientific">Discina gigas</name>
    <dbReference type="NCBI Taxonomy" id="1032678"/>
    <lineage>
        <taxon>Eukaryota</taxon>
        <taxon>Fungi</taxon>
        <taxon>Dikarya</taxon>
        <taxon>Ascomycota</taxon>
        <taxon>Pezizomycotina</taxon>
        <taxon>Pezizomycetes</taxon>
        <taxon>Pezizales</taxon>
        <taxon>Discinaceae</taxon>
        <taxon>Discina</taxon>
    </lineage>
</organism>
<keyword evidence="9" id="KW-1185">Reference proteome</keyword>
<dbReference type="SUPFAM" id="SSF103473">
    <property type="entry name" value="MFS general substrate transporter"/>
    <property type="match status" value="1"/>
</dbReference>
<dbReference type="PROSITE" id="PS50850">
    <property type="entry name" value="MFS"/>
    <property type="match status" value="1"/>
</dbReference>
<feature type="transmembrane region" description="Helical" evidence="6">
    <location>
        <begin position="106"/>
        <end position="128"/>
    </location>
</feature>
<gene>
    <name evidence="8" type="primary">GIT2_2</name>
    <name evidence="8" type="ORF">Q9L58_006592</name>
</gene>
<comment type="subcellular location">
    <subcellularLocation>
        <location evidence="1">Membrane</location>
        <topology evidence="1">Multi-pass membrane protein</topology>
    </subcellularLocation>
</comment>
<protein>
    <submittedName>
        <fullName evidence="8">Glycerophosphoinositol permease</fullName>
    </submittedName>
</protein>
<dbReference type="InterPro" id="IPR020846">
    <property type="entry name" value="MFS_dom"/>
</dbReference>
<dbReference type="Pfam" id="PF00083">
    <property type="entry name" value="Sugar_tr"/>
    <property type="match status" value="2"/>
</dbReference>
<dbReference type="InterPro" id="IPR036259">
    <property type="entry name" value="MFS_trans_sf"/>
</dbReference>
<feature type="transmembrane region" description="Helical" evidence="6">
    <location>
        <begin position="394"/>
        <end position="410"/>
    </location>
</feature>
<keyword evidence="3 6" id="KW-1133">Transmembrane helix</keyword>
<feature type="transmembrane region" description="Helical" evidence="6">
    <location>
        <begin position="356"/>
        <end position="373"/>
    </location>
</feature>
<feature type="transmembrane region" description="Helical" evidence="6">
    <location>
        <begin position="176"/>
        <end position="203"/>
    </location>
</feature>
<comment type="caution">
    <text evidence="8">The sequence shown here is derived from an EMBL/GenBank/DDBJ whole genome shotgun (WGS) entry which is preliminary data.</text>
</comment>
<evidence type="ECO:0000259" key="7">
    <source>
        <dbReference type="PROSITE" id="PS50850"/>
    </source>
</evidence>
<feature type="region of interest" description="Disordered" evidence="5">
    <location>
        <begin position="481"/>
        <end position="502"/>
    </location>
</feature>
<dbReference type="Gene3D" id="1.20.1250.20">
    <property type="entry name" value="MFS general substrate transporter like domains"/>
    <property type="match status" value="1"/>
</dbReference>
<feature type="transmembrane region" description="Helical" evidence="6">
    <location>
        <begin position="249"/>
        <end position="271"/>
    </location>
</feature>
<dbReference type="PANTHER" id="PTHR23508">
    <property type="entry name" value="CARBOXYLIC ACID TRANSPORTER PROTEIN HOMOLOG"/>
    <property type="match status" value="1"/>
</dbReference>
<dbReference type="InterPro" id="IPR005828">
    <property type="entry name" value="MFS_sugar_transport-like"/>
</dbReference>
<feature type="transmembrane region" description="Helical" evidence="6">
    <location>
        <begin position="134"/>
        <end position="155"/>
    </location>
</feature>
<evidence type="ECO:0000256" key="2">
    <source>
        <dbReference type="ARBA" id="ARBA00022692"/>
    </source>
</evidence>
<accession>A0ABR3GF69</accession>
<dbReference type="PANTHER" id="PTHR23508:SF10">
    <property type="entry name" value="CARBOXYLIC ACID TRANSPORTER PROTEIN HOMOLOG"/>
    <property type="match status" value="1"/>
</dbReference>
<name>A0ABR3GF69_9PEZI</name>
<evidence type="ECO:0000313" key="8">
    <source>
        <dbReference type="EMBL" id="KAL0634503.1"/>
    </source>
</evidence>
<feature type="transmembrane region" description="Helical" evidence="6">
    <location>
        <begin position="80"/>
        <end position="99"/>
    </location>
</feature>
<evidence type="ECO:0000256" key="4">
    <source>
        <dbReference type="ARBA" id="ARBA00023136"/>
    </source>
</evidence>
<dbReference type="EMBL" id="JBBBZM010000093">
    <property type="protein sequence ID" value="KAL0634503.1"/>
    <property type="molecule type" value="Genomic_DNA"/>
</dbReference>
<keyword evidence="2 6" id="KW-0812">Transmembrane</keyword>
<keyword evidence="4 6" id="KW-0472">Membrane</keyword>
<evidence type="ECO:0000256" key="6">
    <source>
        <dbReference type="SAM" id="Phobius"/>
    </source>
</evidence>
<proteinExistence type="predicted"/>
<evidence type="ECO:0000313" key="9">
    <source>
        <dbReference type="Proteomes" id="UP001447188"/>
    </source>
</evidence>
<feature type="transmembrane region" description="Helical" evidence="6">
    <location>
        <begin position="209"/>
        <end position="228"/>
    </location>
</feature>
<reference evidence="8 9" key="1">
    <citation type="submission" date="2024-02" db="EMBL/GenBank/DDBJ databases">
        <title>Discinaceae phylogenomics.</title>
        <authorList>
            <person name="Dirks A.C."/>
            <person name="James T.Y."/>
        </authorList>
    </citation>
    <scope>NUCLEOTIDE SEQUENCE [LARGE SCALE GENOMIC DNA]</scope>
    <source>
        <strain evidence="8 9">ACD0624</strain>
    </source>
</reference>
<evidence type="ECO:0000256" key="3">
    <source>
        <dbReference type="ARBA" id="ARBA00022989"/>
    </source>
</evidence>
<feature type="transmembrane region" description="Helical" evidence="6">
    <location>
        <begin position="327"/>
        <end position="350"/>
    </location>
</feature>
<evidence type="ECO:0000256" key="5">
    <source>
        <dbReference type="SAM" id="MobiDB-lite"/>
    </source>
</evidence>
<evidence type="ECO:0000256" key="1">
    <source>
        <dbReference type="ARBA" id="ARBA00004141"/>
    </source>
</evidence>